<dbReference type="Proteomes" id="UP001209878">
    <property type="component" value="Unassembled WGS sequence"/>
</dbReference>
<dbReference type="Pfam" id="PF01390">
    <property type="entry name" value="SEA"/>
    <property type="match status" value="1"/>
</dbReference>
<dbReference type="SUPFAM" id="SSF82671">
    <property type="entry name" value="SEA domain"/>
    <property type="match status" value="1"/>
</dbReference>
<comment type="caution">
    <text evidence="2">The sequence shown here is derived from an EMBL/GenBank/DDBJ whole genome shotgun (WGS) entry which is preliminary data.</text>
</comment>
<sequence>MAYHGQLKITSQKFTLELTDVNSTEHNKLAGDVRRVLENVYKDVYGKQFVNITNILFSNGSVLADYEVQLTDTSSDAEVQTVLANYVNAQNGKLGVLTVIVSSS</sequence>
<keyword evidence="3" id="KW-1185">Reference proteome</keyword>
<evidence type="ECO:0000313" key="2">
    <source>
        <dbReference type="EMBL" id="KAK2174681.1"/>
    </source>
</evidence>
<organism evidence="2 3">
    <name type="scientific">Ridgeia piscesae</name>
    <name type="common">Tubeworm</name>
    <dbReference type="NCBI Taxonomy" id="27915"/>
    <lineage>
        <taxon>Eukaryota</taxon>
        <taxon>Metazoa</taxon>
        <taxon>Spiralia</taxon>
        <taxon>Lophotrochozoa</taxon>
        <taxon>Annelida</taxon>
        <taxon>Polychaeta</taxon>
        <taxon>Sedentaria</taxon>
        <taxon>Canalipalpata</taxon>
        <taxon>Sabellida</taxon>
        <taxon>Siboglinidae</taxon>
        <taxon>Ridgeia</taxon>
    </lineage>
</organism>
<evidence type="ECO:0000259" key="1">
    <source>
        <dbReference type="PROSITE" id="PS50024"/>
    </source>
</evidence>
<reference evidence="2" key="1">
    <citation type="journal article" date="2023" name="Mol. Biol. Evol.">
        <title>Third-Generation Sequencing Reveals the Adaptive Role of the Epigenome in Three Deep-Sea Polychaetes.</title>
        <authorList>
            <person name="Perez M."/>
            <person name="Aroh O."/>
            <person name="Sun Y."/>
            <person name="Lan Y."/>
            <person name="Juniper S.K."/>
            <person name="Young C.R."/>
            <person name="Angers B."/>
            <person name="Qian P.Y."/>
        </authorList>
    </citation>
    <scope>NUCLEOTIDE SEQUENCE</scope>
    <source>
        <strain evidence="2">R07B-5</strain>
    </source>
</reference>
<feature type="domain" description="SEA" evidence="1">
    <location>
        <begin position="1"/>
        <end position="104"/>
    </location>
</feature>
<protein>
    <recommendedName>
        <fullName evidence="1">SEA domain-containing protein</fullName>
    </recommendedName>
</protein>
<dbReference type="InterPro" id="IPR000082">
    <property type="entry name" value="SEA_dom"/>
</dbReference>
<dbReference type="Gene3D" id="3.30.70.960">
    <property type="entry name" value="SEA domain"/>
    <property type="match status" value="1"/>
</dbReference>
<proteinExistence type="predicted"/>
<dbReference type="AlphaFoldDB" id="A0AAD9KNR2"/>
<accession>A0AAD9KNR2</accession>
<gene>
    <name evidence="2" type="ORF">NP493_781g02000</name>
</gene>
<dbReference type="PROSITE" id="PS50024">
    <property type="entry name" value="SEA"/>
    <property type="match status" value="1"/>
</dbReference>
<evidence type="ECO:0000313" key="3">
    <source>
        <dbReference type="Proteomes" id="UP001209878"/>
    </source>
</evidence>
<dbReference type="EMBL" id="JAODUO010000784">
    <property type="protein sequence ID" value="KAK2174681.1"/>
    <property type="molecule type" value="Genomic_DNA"/>
</dbReference>
<dbReference type="InterPro" id="IPR036364">
    <property type="entry name" value="SEA_dom_sf"/>
</dbReference>
<name>A0AAD9KNR2_RIDPI</name>